<dbReference type="HOGENOM" id="CLU_807012_0_0_1"/>
<evidence type="ECO:0000256" key="9">
    <source>
        <dbReference type="ARBA" id="ARBA00023242"/>
    </source>
</evidence>
<keyword evidence="4" id="KW-0677">Repeat</keyword>
<feature type="domain" description="C2H2-type" evidence="11">
    <location>
        <begin position="213"/>
        <end position="241"/>
    </location>
</feature>
<dbReference type="VEuPathDB" id="VectorBase:AAEL013799"/>
<dbReference type="GO" id="GO:0008270">
    <property type="term" value="F:zinc ion binding"/>
    <property type="evidence" value="ECO:0007669"/>
    <property type="project" value="UniProtKB-KW"/>
</dbReference>
<feature type="domain" description="C2H2-type" evidence="11">
    <location>
        <begin position="299"/>
        <end position="321"/>
    </location>
</feature>
<keyword evidence="8" id="KW-0804">Transcription</keyword>
<dbReference type="AlphaFoldDB" id="Q16I45"/>
<keyword evidence="9" id="KW-0539">Nucleus</keyword>
<sequence length="339" mass="38869">MDFAWQDVFEFPPFFDNQQDTAKAEHTPTPVLEDDQTHLSFFESNQCDAVSIPQSYTFSEYGMPIYSSLEAYEEFSTTNNYIDLTTSEIDAALADCYLVQNESVLTEVPYYPVEDYSVDTASSDSYPVQNEPVMTEVPYYTVEDYPVQPAACSAEPQTQSEPQEQAPAPAEVTFPITFEITGYVNTEVLKSLPAPKKKTRKRKSCLEKYSSEWNCEPCGKSFKSKGGLSQHNQQRHSGPTPHGCRICGKRFRDFDTMQQHTQRHLMKDKPYKCEECPKQFIRYSDLARHVNLHHRECLHKCPICGKPFDRKDHLTDHIISHQNGTVKKLKVRTLSQTIC</sequence>
<dbReference type="PANTHER" id="PTHR24394:SF29">
    <property type="entry name" value="MYONEURIN"/>
    <property type="match status" value="1"/>
</dbReference>
<comment type="similarity">
    <text evidence="2">Belongs to the krueppel C2H2-type zinc-finger protein family.</text>
</comment>
<evidence type="ECO:0000256" key="5">
    <source>
        <dbReference type="ARBA" id="ARBA00022771"/>
    </source>
</evidence>
<reference evidence="12" key="3">
    <citation type="submission" date="2012-09" db="EMBL/GenBank/DDBJ databases">
        <authorList>
            <consortium name="VectorBase"/>
        </authorList>
    </citation>
    <scope>NUCLEOTIDE SEQUENCE</scope>
    <source>
        <strain evidence="12">Liverpool</strain>
    </source>
</reference>
<gene>
    <name evidence="12" type="ORF">AaeL_AAEL013799</name>
</gene>
<dbReference type="PROSITE" id="PS00028">
    <property type="entry name" value="ZINC_FINGER_C2H2_1"/>
    <property type="match status" value="4"/>
</dbReference>
<dbReference type="SMART" id="SM00355">
    <property type="entry name" value="ZnF_C2H2"/>
    <property type="match status" value="4"/>
</dbReference>
<evidence type="ECO:0000256" key="2">
    <source>
        <dbReference type="ARBA" id="ARBA00006991"/>
    </source>
</evidence>
<proteinExistence type="inferred from homology"/>
<comment type="subcellular location">
    <subcellularLocation>
        <location evidence="1">Nucleus</location>
    </subcellularLocation>
</comment>
<dbReference type="STRING" id="7159.Q16I45"/>
<dbReference type="Pfam" id="PF00096">
    <property type="entry name" value="zf-C2H2"/>
    <property type="match status" value="3"/>
</dbReference>
<evidence type="ECO:0000256" key="7">
    <source>
        <dbReference type="ARBA" id="ARBA00023125"/>
    </source>
</evidence>
<dbReference type="GO" id="GO:0003677">
    <property type="term" value="F:DNA binding"/>
    <property type="evidence" value="ECO:0007669"/>
    <property type="project" value="UniProtKB-KW"/>
</dbReference>
<evidence type="ECO:0000313" key="13">
    <source>
        <dbReference type="Proteomes" id="UP000682892"/>
    </source>
</evidence>
<evidence type="ECO:0000259" key="11">
    <source>
        <dbReference type="PROSITE" id="PS50157"/>
    </source>
</evidence>
<organism evidence="12 13">
    <name type="scientific">Aedes aegypti</name>
    <name type="common">Yellowfever mosquito</name>
    <name type="synonym">Culex aegypti</name>
    <dbReference type="NCBI Taxonomy" id="7159"/>
    <lineage>
        <taxon>Eukaryota</taxon>
        <taxon>Metazoa</taxon>
        <taxon>Ecdysozoa</taxon>
        <taxon>Arthropoda</taxon>
        <taxon>Hexapoda</taxon>
        <taxon>Insecta</taxon>
        <taxon>Pterygota</taxon>
        <taxon>Neoptera</taxon>
        <taxon>Endopterygota</taxon>
        <taxon>Diptera</taxon>
        <taxon>Nematocera</taxon>
        <taxon>Culicoidea</taxon>
        <taxon>Culicidae</taxon>
        <taxon>Culicinae</taxon>
        <taxon>Aedini</taxon>
        <taxon>Aedes</taxon>
        <taxon>Stegomyia</taxon>
    </lineage>
</organism>
<dbReference type="Pfam" id="PF12874">
    <property type="entry name" value="zf-met"/>
    <property type="match status" value="1"/>
</dbReference>
<evidence type="ECO:0000256" key="3">
    <source>
        <dbReference type="ARBA" id="ARBA00022723"/>
    </source>
</evidence>
<dbReference type="GO" id="GO:0000981">
    <property type="term" value="F:DNA-binding transcription factor activity, RNA polymerase II-specific"/>
    <property type="evidence" value="ECO:0007669"/>
    <property type="project" value="TreeGrafter"/>
</dbReference>
<dbReference type="SUPFAM" id="SSF57667">
    <property type="entry name" value="beta-beta-alpha zinc fingers"/>
    <property type="match status" value="2"/>
</dbReference>
<keyword evidence="6" id="KW-0862">Zinc</keyword>
<protein>
    <submittedName>
        <fullName evidence="12">AAEL013799-PA</fullName>
    </submittedName>
</protein>
<evidence type="ECO:0000256" key="10">
    <source>
        <dbReference type="PROSITE-ProRule" id="PRU00042"/>
    </source>
</evidence>
<keyword evidence="5 10" id="KW-0863">Zinc-finger</keyword>
<evidence type="ECO:0000256" key="8">
    <source>
        <dbReference type="ARBA" id="ARBA00023163"/>
    </source>
</evidence>
<evidence type="ECO:0000256" key="1">
    <source>
        <dbReference type="ARBA" id="ARBA00004123"/>
    </source>
</evidence>
<dbReference type="PANTHER" id="PTHR24394">
    <property type="entry name" value="ZINC FINGER PROTEIN"/>
    <property type="match status" value="1"/>
</dbReference>
<dbReference type="Gene3D" id="3.30.160.60">
    <property type="entry name" value="Classic Zinc Finger"/>
    <property type="match status" value="3"/>
</dbReference>
<dbReference type="EMBL" id="CH478109">
    <property type="protein sequence ID" value="EAT33933.1"/>
    <property type="molecule type" value="Genomic_DNA"/>
</dbReference>
<dbReference type="OMA" id="RHAKVHY"/>
<name>Q16I45_AEDAE</name>
<dbReference type="GO" id="GO:0005634">
    <property type="term" value="C:nucleus"/>
    <property type="evidence" value="ECO:0007669"/>
    <property type="project" value="UniProtKB-SubCell"/>
</dbReference>
<evidence type="ECO:0000256" key="4">
    <source>
        <dbReference type="ARBA" id="ARBA00022737"/>
    </source>
</evidence>
<dbReference type="Proteomes" id="UP000682892">
    <property type="component" value="Unassembled WGS sequence"/>
</dbReference>
<feature type="domain" description="C2H2-type" evidence="11">
    <location>
        <begin position="242"/>
        <end position="269"/>
    </location>
</feature>
<feature type="domain" description="C2H2-type" evidence="11">
    <location>
        <begin position="271"/>
        <end position="296"/>
    </location>
</feature>
<keyword evidence="7" id="KW-0238">DNA-binding</keyword>
<reference evidence="12" key="1">
    <citation type="submission" date="2005-10" db="EMBL/GenBank/DDBJ databases">
        <authorList>
            <person name="Loftus B.J."/>
            <person name="Nene V.M."/>
            <person name="Hannick L.I."/>
            <person name="Bidwell S."/>
            <person name="Haas B."/>
            <person name="Amedeo P."/>
            <person name="Orvis J."/>
            <person name="Wortman J.R."/>
            <person name="White O.R."/>
            <person name="Salzberg S."/>
            <person name="Shumway M."/>
            <person name="Koo H."/>
            <person name="Zhao Y."/>
            <person name="Holmes M."/>
            <person name="Miller J."/>
            <person name="Schatz M."/>
            <person name="Pop M."/>
            <person name="Pai G."/>
            <person name="Utterback T."/>
            <person name="Rogers Y.-H."/>
            <person name="Kravitz S."/>
            <person name="Fraser C.M."/>
        </authorList>
    </citation>
    <scope>NUCLEOTIDE SEQUENCE</scope>
    <source>
        <strain evidence="12">Liverpool</strain>
    </source>
</reference>
<evidence type="ECO:0000313" key="12">
    <source>
        <dbReference type="EMBL" id="EAT33933.1"/>
    </source>
</evidence>
<evidence type="ECO:0000256" key="6">
    <source>
        <dbReference type="ARBA" id="ARBA00022833"/>
    </source>
</evidence>
<dbReference type="InterPro" id="IPR036236">
    <property type="entry name" value="Znf_C2H2_sf"/>
</dbReference>
<dbReference type="PROSITE" id="PS50157">
    <property type="entry name" value="ZINC_FINGER_C2H2_2"/>
    <property type="match status" value="4"/>
</dbReference>
<keyword evidence="3" id="KW-0479">Metal-binding</keyword>
<dbReference type="InterPro" id="IPR013087">
    <property type="entry name" value="Znf_C2H2_type"/>
</dbReference>
<accession>Q16I45</accession>
<reference evidence="12" key="2">
    <citation type="journal article" date="2007" name="Science">
        <title>Genome sequence of Aedes aegypti, a major arbovirus vector.</title>
        <authorList>
            <person name="Nene V."/>
            <person name="Wortman J.R."/>
            <person name="Lawson D."/>
            <person name="Haas B."/>
            <person name="Kodira C."/>
            <person name="Tu Z.J."/>
            <person name="Loftus B."/>
            <person name="Xi Z."/>
            <person name="Megy K."/>
            <person name="Grabherr M."/>
            <person name="Ren Q."/>
            <person name="Zdobnov E.M."/>
            <person name="Lobo N.F."/>
            <person name="Campbell K.S."/>
            <person name="Brown S.E."/>
            <person name="Bonaldo M.F."/>
            <person name="Zhu J."/>
            <person name="Sinkins S.P."/>
            <person name="Hogenkamp D.G."/>
            <person name="Amedeo P."/>
            <person name="Arensburger P."/>
            <person name="Atkinson P.W."/>
            <person name="Bidwell S."/>
            <person name="Biedler J."/>
            <person name="Birney E."/>
            <person name="Bruggner R.V."/>
            <person name="Costas J."/>
            <person name="Coy M.R."/>
            <person name="Crabtree J."/>
            <person name="Crawford M."/>
            <person name="Debruyn B."/>
            <person name="Decaprio D."/>
            <person name="Eiglmeier K."/>
            <person name="Eisenstadt E."/>
            <person name="El-Dorry H."/>
            <person name="Gelbart W.M."/>
            <person name="Gomes S.L."/>
            <person name="Hammond M."/>
            <person name="Hannick L.I."/>
            <person name="Hogan J.R."/>
            <person name="Holmes M.H."/>
            <person name="Jaffe D."/>
            <person name="Johnston J.S."/>
            <person name="Kennedy R.C."/>
            <person name="Koo H."/>
            <person name="Kravitz S."/>
            <person name="Kriventseva E.V."/>
            <person name="Kulp D."/>
            <person name="Labutti K."/>
            <person name="Lee E."/>
            <person name="Li S."/>
            <person name="Lovin D.D."/>
            <person name="Mao C."/>
            <person name="Mauceli E."/>
            <person name="Menck C.F."/>
            <person name="Miller J.R."/>
            <person name="Montgomery P."/>
            <person name="Mori A."/>
            <person name="Nascimento A.L."/>
            <person name="Naveira H.F."/>
            <person name="Nusbaum C."/>
            <person name="O'leary S."/>
            <person name="Orvis J."/>
            <person name="Pertea M."/>
            <person name="Quesneville H."/>
            <person name="Reidenbach K.R."/>
            <person name="Rogers Y.H."/>
            <person name="Roth C.W."/>
            <person name="Schneider J.R."/>
            <person name="Schatz M."/>
            <person name="Shumway M."/>
            <person name="Stanke M."/>
            <person name="Stinson E.O."/>
            <person name="Tubio J.M."/>
            <person name="Vanzee J.P."/>
            <person name="Verjovski-Almeida S."/>
            <person name="Werner D."/>
            <person name="White O."/>
            <person name="Wyder S."/>
            <person name="Zeng Q."/>
            <person name="Zhao Q."/>
            <person name="Zhao Y."/>
            <person name="Hill C.A."/>
            <person name="Raikhel A.S."/>
            <person name="Soares M.B."/>
            <person name="Knudson D.L."/>
            <person name="Lee N.H."/>
            <person name="Galagan J."/>
            <person name="Salzberg S.L."/>
            <person name="Paulsen I.T."/>
            <person name="Dimopoulos G."/>
            <person name="Collins F.H."/>
            <person name="Birren B."/>
            <person name="Fraser-Liggett C.M."/>
            <person name="Severson D.W."/>
        </authorList>
    </citation>
    <scope>NUCLEOTIDE SEQUENCE [LARGE SCALE GENOMIC DNA]</scope>
    <source>
        <strain evidence="12">Liverpool</strain>
    </source>
</reference>
<dbReference type="FunFam" id="3.30.160.60:FF:000188">
    <property type="entry name" value="Zinc finger protein 787"/>
    <property type="match status" value="1"/>
</dbReference>